<keyword evidence="1" id="KW-0472">Membrane</keyword>
<dbReference type="Proteomes" id="UP000640426">
    <property type="component" value="Unassembled WGS sequence"/>
</dbReference>
<reference evidence="3" key="1">
    <citation type="submission" date="2020-12" db="EMBL/GenBank/DDBJ databases">
        <title>Hymenobacter sp.</title>
        <authorList>
            <person name="Kim M.K."/>
        </authorList>
    </citation>
    <scope>NUCLEOTIDE SEQUENCE [LARGE SCALE GENOMIC DNA]</scope>
    <source>
        <strain evidence="3">BT553</strain>
    </source>
</reference>
<proteinExistence type="predicted"/>
<name>A0ABS0XMH5_9SPHN</name>
<evidence type="ECO:0000256" key="1">
    <source>
        <dbReference type="SAM" id="Phobius"/>
    </source>
</evidence>
<gene>
    <name evidence="2" type="ORF">JAO74_05470</name>
</gene>
<evidence type="ECO:0000313" key="3">
    <source>
        <dbReference type="Proteomes" id="UP000640426"/>
    </source>
</evidence>
<comment type="caution">
    <text evidence="2">The sequence shown here is derived from an EMBL/GenBank/DDBJ whole genome shotgun (WGS) entry which is preliminary data.</text>
</comment>
<sequence length="54" mass="6060">MIAVVHRRETFQPSPHYSGQDQPFVIRWIMKQILPVFLALIPLAAVIGACVTCP</sequence>
<feature type="transmembrane region" description="Helical" evidence="1">
    <location>
        <begin position="33"/>
        <end position="53"/>
    </location>
</feature>
<keyword evidence="1" id="KW-0812">Transmembrane</keyword>
<evidence type="ECO:0000313" key="2">
    <source>
        <dbReference type="EMBL" id="MBJ6121239.1"/>
    </source>
</evidence>
<dbReference type="EMBL" id="JAELXS010000002">
    <property type="protein sequence ID" value="MBJ6121239.1"/>
    <property type="molecule type" value="Genomic_DNA"/>
</dbReference>
<keyword evidence="1" id="KW-1133">Transmembrane helix</keyword>
<accession>A0ABS0XMH5</accession>
<keyword evidence="3" id="KW-1185">Reference proteome</keyword>
<protein>
    <submittedName>
        <fullName evidence="2">Uncharacterized protein</fullName>
    </submittedName>
</protein>
<organism evidence="2 3">
    <name type="scientific">Sphingomonas mollis</name>
    <dbReference type="NCBI Taxonomy" id="2795726"/>
    <lineage>
        <taxon>Bacteria</taxon>
        <taxon>Pseudomonadati</taxon>
        <taxon>Pseudomonadota</taxon>
        <taxon>Alphaproteobacteria</taxon>
        <taxon>Sphingomonadales</taxon>
        <taxon>Sphingomonadaceae</taxon>
        <taxon>Sphingomonas</taxon>
    </lineage>
</organism>